<evidence type="ECO:0000256" key="2">
    <source>
        <dbReference type="ARBA" id="ARBA00006679"/>
    </source>
</evidence>
<evidence type="ECO:0000313" key="9">
    <source>
        <dbReference type="Proteomes" id="UP000612855"/>
    </source>
</evidence>
<keyword evidence="3" id="KW-1003">Cell membrane</keyword>
<protein>
    <submittedName>
        <fullName evidence="8">Membrane protein</fullName>
    </submittedName>
</protein>
<evidence type="ECO:0000313" key="8">
    <source>
        <dbReference type="EMBL" id="GGE35665.1"/>
    </source>
</evidence>
<dbReference type="AlphaFoldDB" id="A0A917EG34"/>
<keyword evidence="5 7" id="KW-1133">Transmembrane helix</keyword>
<keyword evidence="4 7" id="KW-0812">Transmembrane</keyword>
<dbReference type="PANTHER" id="PTHR33452">
    <property type="entry name" value="OXIDOREDUCTASE CATD-RELATED"/>
    <property type="match status" value="1"/>
</dbReference>
<evidence type="ECO:0000256" key="4">
    <source>
        <dbReference type="ARBA" id="ARBA00022692"/>
    </source>
</evidence>
<evidence type="ECO:0000256" key="3">
    <source>
        <dbReference type="ARBA" id="ARBA00022475"/>
    </source>
</evidence>
<dbReference type="RefSeq" id="WP_188477947.1">
    <property type="nucleotide sequence ID" value="NZ_BMFJ01000001.1"/>
</dbReference>
<feature type="transmembrane region" description="Helical" evidence="7">
    <location>
        <begin position="72"/>
        <end position="89"/>
    </location>
</feature>
<dbReference type="Pfam" id="PF07681">
    <property type="entry name" value="DoxX"/>
    <property type="match status" value="1"/>
</dbReference>
<proteinExistence type="inferred from homology"/>
<feature type="transmembrane region" description="Helical" evidence="7">
    <location>
        <begin position="46"/>
        <end position="66"/>
    </location>
</feature>
<comment type="similarity">
    <text evidence="2">Belongs to the DoxX family.</text>
</comment>
<evidence type="ECO:0000256" key="6">
    <source>
        <dbReference type="ARBA" id="ARBA00023136"/>
    </source>
</evidence>
<evidence type="ECO:0000256" key="1">
    <source>
        <dbReference type="ARBA" id="ARBA00004651"/>
    </source>
</evidence>
<feature type="transmembrane region" description="Helical" evidence="7">
    <location>
        <begin position="6"/>
        <end position="25"/>
    </location>
</feature>
<gene>
    <name evidence="8" type="primary">yqjF</name>
    <name evidence="8" type="ORF">GCM10011360_24370</name>
</gene>
<dbReference type="Proteomes" id="UP000612855">
    <property type="component" value="Unassembled WGS sequence"/>
</dbReference>
<accession>A0A917EG34</accession>
<comment type="caution">
    <text evidence="8">The sequence shown here is derived from an EMBL/GenBank/DDBJ whole genome shotgun (WGS) entry which is preliminary data.</text>
</comment>
<dbReference type="PANTHER" id="PTHR33452:SF1">
    <property type="entry name" value="INNER MEMBRANE PROTEIN YPHA-RELATED"/>
    <property type="match status" value="1"/>
</dbReference>
<sequence>MTNLLSYAAPVGRVLLSLMFITSGLQKITGYAGTQGYMEMMGVPGALLPLVILVEVVGGIALLAGWQARTAAFLLAGFSLVSGVLFHLVPSFGMEGMEAQGQMISFMKNVTIAGGMLMVVAFGPGAVSVAQGKAVPAE</sequence>
<comment type="subcellular location">
    <subcellularLocation>
        <location evidence="1">Cell membrane</location>
        <topology evidence="1">Multi-pass membrane protein</topology>
    </subcellularLocation>
</comment>
<organism evidence="8 9">
    <name type="scientific">Primorskyibacter flagellatus</name>
    <dbReference type="NCBI Taxonomy" id="1387277"/>
    <lineage>
        <taxon>Bacteria</taxon>
        <taxon>Pseudomonadati</taxon>
        <taxon>Pseudomonadota</taxon>
        <taxon>Alphaproteobacteria</taxon>
        <taxon>Rhodobacterales</taxon>
        <taxon>Roseobacteraceae</taxon>
        <taxon>Primorskyibacter</taxon>
    </lineage>
</organism>
<dbReference type="EMBL" id="BMFJ01000001">
    <property type="protein sequence ID" value="GGE35665.1"/>
    <property type="molecule type" value="Genomic_DNA"/>
</dbReference>
<evidence type="ECO:0000256" key="7">
    <source>
        <dbReference type="SAM" id="Phobius"/>
    </source>
</evidence>
<keyword evidence="6 7" id="KW-0472">Membrane</keyword>
<feature type="transmembrane region" description="Helical" evidence="7">
    <location>
        <begin position="110"/>
        <end position="130"/>
    </location>
</feature>
<dbReference type="GO" id="GO:0005886">
    <property type="term" value="C:plasma membrane"/>
    <property type="evidence" value="ECO:0007669"/>
    <property type="project" value="UniProtKB-SubCell"/>
</dbReference>
<dbReference type="InterPro" id="IPR032808">
    <property type="entry name" value="DoxX"/>
</dbReference>
<dbReference type="InterPro" id="IPR051907">
    <property type="entry name" value="DoxX-like_oxidoreductase"/>
</dbReference>
<evidence type="ECO:0000256" key="5">
    <source>
        <dbReference type="ARBA" id="ARBA00022989"/>
    </source>
</evidence>
<name>A0A917EG34_9RHOB</name>
<keyword evidence="9" id="KW-1185">Reference proteome</keyword>
<reference evidence="9" key="1">
    <citation type="journal article" date="2019" name="Int. J. Syst. Evol. Microbiol.">
        <title>The Global Catalogue of Microorganisms (GCM) 10K type strain sequencing project: providing services to taxonomists for standard genome sequencing and annotation.</title>
        <authorList>
            <consortium name="The Broad Institute Genomics Platform"/>
            <consortium name="The Broad Institute Genome Sequencing Center for Infectious Disease"/>
            <person name="Wu L."/>
            <person name="Ma J."/>
        </authorList>
    </citation>
    <scope>NUCLEOTIDE SEQUENCE [LARGE SCALE GENOMIC DNA]</scope>
    <source>
        <strain evidence="9">CGMCC 1.12664</strain>
    </source>
</reference>